<dbReference type="PANTHER" id="PTHR37973:SF1">
    <property type="entry name" value="DICKKOPF_N DOMAIN-CONTAINING PROTEIN"/>
    <property type="match status" value="1"/>
</dbReference>
<keyword evidence="2" id="KW-0732">Signal</keyword>
<dbReference type="PANTHER" id="PTHR37973">
    <property type="entry name" value="CHONDROITIN PROTEOGLYCAN 3"/>
    <property type="match status" value="1"/>
</dbReference>
<dbReference type="EMBL" id="CATQJL010000001">
    <property type="protein sequence ID" value="CAJ0590585.1"/>
    <property type="molecule type" value="Genomic_DNA"/>
</dbReference>
<feature type="region of interest" description="Disordered" evidence="1">
    <location>
        <begin position="128"/>
        <end position="226"/>
    </location>
</feature>
<accession>A0AA36DNZ4</accession>
<feature type="compositionally biased region" description="Low complexity" evidence="1">
    <location>
        <begin position="58"/>
        <end position="72"/>
    </location>
</feature>
<sequence>MLLLSLLLVTAVQYGGCGPLSKEDDELGTTLDKELEDFLSQAIEDLPGKLDSDFQRVEGSGASASSQASSSASEEEGKEESVVTQMLSTLAETAKLSPYPEATNVVKRLIEEATNDEVKDLVRLASTLSGSSSESTTHAGSSVNGSSTEVGPTTSATLHTTNNFLESASVTTSPSSTSESFATTTEGSGTTDTTSLISIIDGSSESSKDSPPPMEPEASETDSVSLKYTTVSPEAKTFKHKETTRSVLDTSAIECVEEKTCYGDTDCGQGVCLGVFLEKCNCHACVPNIECEDDSDCGGLRGACQNDVCRCAKALATHGFTYYIDALTKFCSQRSCTETSDSCFGLPCGRGICSCRK</sequence>
<protein>
    <recommendedName>
        <fullName evidence="5">Chondroitin proteoglycan 3</fullName>
    </recommendedName>
</protein>
<reference evidence="3" key="1">
    <citation type="submission" date="2023-07" db="EMBL/GenBank/DDBJ databases">
        <authorList>
            <consortium name="CYATHOMIX"/>
        </authorList>
    </citation>
    <scope>NUCLEOTIDE SEQUENCE</scope>
    <source>
        <strain evidence="3">N/A</strain>
    </source>
</reference>
<feature type="compositionally biased region" description="Low complexity" evidence="1">
    <location>
        <begin position="128"/>
        <end position="142"/>
    </location>
</feature>
<keyword evidence="4" id="KW-1185">Reference proteome</keyword>
<name>A0AA36DNZ4_CYLNA</name>
<proteinExistence type="predicted"/>
<dbReference type="InterPro" id="IPR039260">
    <property type="entry name" value="Cpg-3"/>
</dbReference>
<feature type="chain" id="PRO_5041430671" description="Chondroitin proteoglycan 3" evidence="2">
    <location>
        <begin position="18"/>
        <end position="357"/>
    </location>
</feature>
<evidence type="ECO:0000256" key="1">
    <source>
        <dbReference type="SAM" id="MobiDB-lite"/>
    </source>
</evidence>
<evidence type="ECO:0000313" key="3">
    <source>
        <dbReference type="EMBL" id="CAJ0590585.1"/>
    </source>
</evidence>
<evidence type="ECO:0000313" key="4">
    <source>
        <dbReference type="Proteomes" id="UP001176961"/>
    </source>
</evidence>
<organism evidence="3 4">
    <name type="scientific">Cylicocyclus nassatus</name>
    <name type="common">Nematode worm</name>
    <dbReference type="NCBI Taxonomy" id="53992"/>
    <lineage>
        <taxon>Eukaryota</taxon>
        <taxon>Metazoa</taxon>
        <taxon>Ecdysozoa</taxon>
        <taxon>Nematoda</taxon>
        <taxon>Chromadorea</taxon>
        <taxon>Rhabditida</taxon>
        <taxon>Rhabditina</taxon>
        <taxon>Rhabditomorpha</taxon>
        <taxon>Strongyloidea</taxon>
        <taxon>Strongylidae</taxon>
        <taxon>Cylicocyclus</taxon>
    </lineage>
</organism>
<feature type="signal peptide" evidence="2">
    <location>
        <begin position="1"/>
        <end position="17"/>
    </location>
</feature>
<evidence type="ECO:0008006" key="5">
    <source>
        <dbReference type="Google" id="ProtNLM"/>
    </source>
</evidence>
<dbReference type="Proteomes" id="UP001176961">
    <property type="component" value="Unassembled WGS sequence"/>
</dbReference>
<feature type="compositionally biased region" description="Low complexity" evidence="1">
    <location>
        <begin position="167"/>
        <end position="204"/>
    </location>
</feature>
<dbReference type="AlphaFoldDB" id="A0AA36DNZ4"/>
<gene>
    <name evidence="3" type="ORF">CYNAS_LOCUS2568</name>
</gene>
<evidence type="ECO:0000256" key="2">
    <source>
        <dbReference type="SAM" id="SignalP"/>
    </source>
</evidence>
<feature type="region of interest" description="Disordered" evidence="1">
    <location>
        <begin position="55"/>
        <end position="81"/>
    </location>
</feature>
<comment type="caution">
    <text evidence="3">The sequence shown here is derived from an EMBL/GenBank/DDBJ whole genome shotgun (WGS) entry which is preliminary data.</text>
</comment>
<feature type="compositionally biased region" description="Polar residues" evidence="1">
    <location>
        <begin position="143"/>
        <end position="166"/>
    </location>
</feature>